<dbReference type="AlphaFoldDB" id="A0A178XK82"/>
<dbReference type="RefSeq" id="WP_014857832.1">
    <property type="nucleotide sequence ID" value="NZ_LPUX01000066.1"/>
</dbReference>
<gene>
    <name evidence="1" type="ORF">AU381_12125</name>
</gene>
<evidence type="ECO:0000313" key="2">
    <source>
        <dbReference type="Proteomes" id="UP000094025"/>
    </source>
</evidence>
<name>A0A178XK82_9HYPH</name>
<dbReference type="Proteomes" id="UP000094025">
    <property type="component" value="Unassembled WGS sequence"/>
</dbReference>
<comment type="caution">
    <text evidence="1">The sequence shown here is derived from an EMBL/GenBank/DDBJ whole genome shotgun (WGS) entry which is preliminary data.</text>
</comment>
<reference evidence="1 2" key="1">
    <citation type="journal article" date="2016" name="Int. J. Syst. Evol. Microbiol.">
        <title>Ensifer glycinis sp. nov., an novel rhizobial species associated with Glycine spp.</title>
        <authorList>
            <person name="Yan H."/>
            <person name="Yan J."/>
            <person name="Sui X.H."/>
            <person name="Wang E.T."/>
            <person name="Chen W.X."/>
            <person name="Zhang X.X."/>
            <person name="Chen W.F."/>
        </authorList>
    </citation>
    <scope>NUCLEOTIDE SEQUENCE [LARGE SCALE GENOMIC DNA]</scope>
    <source>
        <strain evidence="1 2">CCBAU 23380</strain>
    </source>
</reference>
<sequence>MLTVLNLSQVRFIALLAKAARTESDALLGNVPEEDFAEPKPSRGDHDTLASLGLEDLPVGTSQRDFLKAAINRLPGAALYELYALMRVGQGNLSAKTFERGLSDAESRDIAELVAMIVENPDLHDQLVKALYECRLES</sequence>
<dbReference type="EMBL" id="LPUX01000066">
    <property type="protein sequence ID" value="OAP35651.1"/>
    <property type="molecule type" value="Genomic_DNA"/>
</dbReference>
<evidence type="ECO:0000313" key="1">
    <source>
        <dbReference type="EMBL" id="OAP35651.1"/>
    </source>
</evidence>
<proteinExistence type="predicted"/>
<organism evidence="1 2">
    <name type="scientific">Sinorhizobium glycinis</name>
    <dbReference type="NCBI Taxonomy" id="1472378"/>
    <lineage>
        <taxon>Bacteria</taxon>
        <taxon>Pseudomonadati</taxon>
        <taxon>Pseudomonadota</taxon>
        <taxon>Alphaproteobacteria</taxon>
        <taxon>Hyphomicrobiales</taxon>
        <taxon>Rhizobiaceae</taxon>
        <taxon>Sinorhizobium/Ensifer group</taxon>
        <taxon>Sinorhizobium</taxon>
    </lineage>
</organism>
<dbReference type="OrthoDB" id="5641374at2"/>
<accession>A0A178XK82</accession>
<keyword evidence="2" id="KW-1185">Reference proteome</keyword>
<dbReference type="InterPro" id="IPR022254">
    <property type="entry name" value="DUF3775"/>
</dbReference>
<protein>
    <submittedName>
        <fullName evidence="1">Uncharacterized protein</fullName>
    </submittedName>
</protein>
<dbReference type="Pfam" id="PF12616">
    <property type="entry name" value="DUF3775"/>
    <property type="match status" value="1"/>
</dbReference>